<organism evidence="4 5">
    <name type="scientific">Caenorhabditis auriculariae</name>
    <dbReference type="NCBI Taxonomy" id="2777116"/>
    <lineage>
        <taxon>Eukaryota</taxon>
        <taxon>Metazoa</taxon>
        <taxon>Ecdysozoa</taxon>
        <taxon>Nematoda</taxon>
        <taxon>Chromadorea</taxon>
        <taxon>Rhabditida</taxon>
        <taxon>Rhabditina</taxon>
        <taxon>Rhabditomorpha</taxon>
        <taxon>Rhabditoidea</taxon>
        <taxon>Rhabditidae</taxon>
        <taxon>Peloderinae</taxon>
        <taxon>Caenorhabditis</taxon>
    </lineage>
</organism>
<evidence type="ECO:0008006" key="6">
    <source>
        <dbReference type="Google" id="ProtNLM"/>
    </source>
</evidence>
<dbReference type="OrthoDB" id="539213at2759"/>
<dbReference type="PROSITE" id="PS50088">
    <property type="entry name" value="ANK_REPEAT"/>
    <property type="match status" value="1"/>
</dbReference>
<dbReference type="EMBL" id="CAJGYM010000011">
    <property type="protein sequence ID" value="CAD6189462.1"/>
    <property type="molecule type" value="Genomic_DNA"/>
</dbReference>
<dbReference type="InterPro" id="IPR002110">
    <property type="entry name" value="Ankyrin_rpt"/>
</dbReference>
<name>A0A8S1H2B5_9PELO</name>
<dbReference type="PANTHER" id="PTHR24123:SF33">
    <property type="entry name" value="PROTEIN HOS4"/>
    <property type="match status" value="1"/>
</dbReference>
<dbReference type="SUPFAM" id="SSF48403">
    <property type="entry name" value="Ankyrin repeat"/>
    <property type="match status" value="1"/>
</dbReference>
<proteinExistence type="predicted"/>
<gene>
    <name evidence="4" type="ORF">CAUJ_LOCUS5381</name>
</gene>
<feature type="repeat" description="ANK" evidence="3">
    <location>
        <begin position="251"/>
        <end position="278"/>
    </location>
</feature>
<keyword evidence="5" id="KW-1185">Reference proteome</keyword>
<evidence type="ECO:0000313" key="4">
    <source>
        <dbReference type="EMBL" id="CAD6189462.1"/>
    </source>
</evidence>
<evidence type="ECO:0000256" key="1">
    <source>
        <dbReference type="ARBA" id="ARBA00022737"/>
    </source>
</evidence>
<dbReference type="Gene3D" id="1.25.40.20">
    <property type="entry name" value="Ankyrin repeat-containing domain"/>
    <property type="match status" value="2"/>
</dbReference>
<dbReference type="SMART" id="SM00248">
    <property type="entry name" value="ANK"/>
    <property type="match status" value="4"/>
</dbReference>
<dbReference type="PANTHER" id="PTHR24123">
    <property type="entry name" value="ANKYRIN REPEAT-CONTAINING"/>
    <property type="match status" value="1"/>
</dbReference>
<dbReference type="Proteomes" id="UP000835052">
    <property type="component" value="Unassembled WGS sequence"/>
</dbReference>
<keyword evidence="2 3" id="KW-0040">ANK repeat</keyword>
<dbReference type="Pfam" id="PF13637">
    <property type="entry name" value="Ank_4"/>
    <property type="match status" value="1"/>
</dbReference>
<dbReference type="PROSITE" id="PS50297">
    <property type="entry name" value="ANK_REP_REGION"/>
    <property type="match status" value="1"/>
</dbReference>
<dbReference type="InterPro" id="IPR051165">
    <property type="entry name" value="Multifunctional_ANK_Repeat"/>
</dbReference>
<dbReference type="AlphaFoldDB" id="A0A8S1H2B5"/>
<dbReference type="InterPro" id="IPR036770">
    <property type="entry name" value="Ankyrin_rpt-contain_sf"/>
</dbReference>
<dbReference type="Pfam" id="PF00023">
    <property type="entry name" value="Ank"/>
    <property type="match status" value="1"/>
</dbReference>
<sequence>MRGPPGRNMPALAIRPLLSTDAARCILLFCTLVRNWGLHRAILVTFWCKGKKKIGKSFFHDRDRISAAIYKRDFKKIKKITERLSKEDLEQLLNEPFYKIPLVYACETGSFDIVKLLIRLGANPLVYYQFLKHKTALRVAIEKIGSTDISDLFNRKTRHRFMVLQVLLKIGKVPLTMPVGFKAEPPLFTALRFANFGLVKYLCDQGACVQDRDENGKTLFMKPDFFKSKDSTDIFEYLLAQGLSIDAVDRGGLTALHFAVIEKDLHLVKLLTRAGANLIPDPRVLHPIFVAALQRTNSEVFEHLVEFVKERRWKKDGLLLRATTELLKRHKELSLELVECLRKPLEMTTEEEMEDYEYRYYEYDELCEATSISEFEEADDLERFTVMQCFIMRERILGRDHPEVRNALFSFIPRFPLGYDPRNSDLLLHIAFLFLSNLGLSGHSLCALQCITFHALRYLREHGNEEAYDQCMYFGEDLLEEVYLALKSELILRTRSHELKQVGEILMTLFTMIGGIPRSNEDQTERGFSIPSLRPILRIAAIHQIPLFHSGTFFRNPNWISIFVQAGANINEKDSDGRTALAASFQYFLGSAKEINEKFRHEKFPIVREFVTNGSRLFQRDAEGNRIFASLVKAQGWPNFEDPMVLGKFITLKDMSAEIVEATYPAHFLRKNLPLDLSEYLSLVNIYKQ</sequence>
<keyword evidence="1" id="KW-0677">Repeat</keyword>
<evidence type="ECO:0000256" key="3">
    <source>
        <dbReference type="PROSITE-ProRule" id="PRU00023"/>
    </source>
</evidence>
<comment type="caution">
    <text evidence="4">The sequence shown here is derived from an EMBL/GenBank/DDBJ whole genome shotgun (WGS) entry which is preliminary data.</text>
</comment>
<reference evidence="4" key="1">
    <citation type="submission" date="2020-10" db="EMBL/GenBank/DDBJ databases">
        <authorList>
            <person name="Kikuchi T."/>
        </authorList>
    </citation>
    <scope>NUCLEOTIDE SEQUENCE</scope>
    <source>
        <strain evidence="4">NKZ352</strain>
    </source>
</reference>
<accession>A0A8S1H2B5</accession>
<evidence type="ECO:0000256" key="2">
    <source>
        <dbReference type="ARBA" id="ARBA00023043"/>
    </source>
</evidence>
<protein>
    <recommendedName>
        <fullName evidence="6">Ankyrin repeat protein</fullName>
    </recommendedName>
</protein>
<evidence type="ECO:0000313" key="5">
    <source>
        <dbReference type="Proteomes" id="UP000835052"/>
    </source>
</evidence>